<evidence type="ECO:0000256" key="1">
    <source>
        <dbReference type="ARBA" id="ARBA00001946"/>
    </source>
</evidence>
<proteinExistence type="inferred from homology"/>
<dbReference type="PROSITE" id="PS00444">
    <property type="entry name" value="POLYPRENYL_SYNTHASE_2"/>
    <property type="match status" value="1"/>
</dbReference>
<dbReference type="GO" id="GO:0106350">
    <property type="term" value="F:all-trans-octaprenyl-diphosphate synthase activity"/>
    <property type="evidence" value="ECO:0007669"/>
    <property type="project" value="UniProtKB-EC"/>
</dbReference>
<dbReference type="PROSITE" id="PS00723">
    <property type="entry name" value="POLYPRENYL_SYNTHASE_1"/>
    <property type="match status" value="1"/>
</dbReference>
<dbReference type="GO" id="GO:0046872">
    <property type="term" value="F:metal ion binding"/>
    <property type="evidence" value="ECO:0007669"/>
    <property type="project" value="UniProtKB-KW"/>
</dbReference>
<dbReference type="GO" id="GO:0008299">
    <property type="term" value="P:isoprenoid biosynthetic process"/>
    <property type="evidence" value="ECO:0007669"/>
    <property type="project" value="InterPro"/>
</dbReference>
<dbReference type="GO" id="GO:0004161">
    <property type="term" value="F:dimethylallyltranstransferase activity"/>
    <property type="evidence" value="ECO:0007669"/>
    <property type="project" value="UniProtKB-EC"/>
</dbReference>
<dbReference type="EC" id="2.5.1.29" evidence="7"/>
<dbReference type="PANTHER" id="PTHR12001:SF69">
    <property type="entry name" value="ALL TRANS-POLYPRENYL-DIPHOSPHATE SYNTHASE PDSS1"/>
    <property type="match status" value="1"/>
</dbReference>
<protein>
    <submittedName>
        <fullName evidence="7">Octaprenyl diphosphate synthase / Dimethylallyltransferase / (2E,6E)-farnesyl diphosphate synthase / Geranylgeranyl pyrophosphate synthetase</fullName>
        <ecNumber evidence="7">2.5.1.1</ecNumber>
        <ecNumber evidence="7">2.5.1.10</ecNumber>
        <ecNumber evidence="7">2.5.1.29</ecNumber>
        <ecNumber evidence="7">2.5.1.90</ecNumber>
    </submittedName>
</protein>
<dbReference type="InterPro" id="IPR008949">
    <property type="entry name" value="Isoprenoid_synthase_dom_sf"/>
</dbReference>
<evidence type="ECO:0000256" key="4">
    <source>
        <dbReference type="ARBA" id="ARBA00022723"/>
    </source>
</evidence>
<dbReference type="EMBL" id="CADCWH010000285">
    <property type="protein sequence ID" value="CAA9562743.1"/>
    <property type="molecule type" value="Genomic_DNA"/>
</dbReference>
<evidence type="ECO:0000256" key="5">
    <source>
        <dbReference type="ARBA" id="ARBA00022842"/>
    </source>
</evidence>
<keyword evidence="5" id="KW-0460">Magnesium</keyword>
<sequence length="331" mass="35554">MTTSVRDIQDVFARVADDLGRVDERVIRAGSVPYPLVASLLGDIVAARGKRLRPLLLILANRAFCPSSDRVISAAAGVELLHIASLIHDDSIDHAALRRGQPTLNSSLSSGAVILVGDYLFAQSAILAAETGIPRIVSIFASTLGDICDGQLREMFDAHRLEQSREDYERRIYGKTASLFAGAAEMGAYLGDADEVGLTRLRTFGMHLGLAYQIMDDVLDFRANADILGKPSGNDLREGVVTLPTMLFAEALSPGDPVRQALTDVIGGQESDRAAIDRLVAKIRSSGVLEAATTEAEHQIVLAKTEIALLDRLDVVDMLGELADFVLSRSS</sequence>
<dbReference type="AlphaFoldDB" id="A0A6J4V240"/>
<evidence type="ECO:0000313" key="7">
    <source>
        <dbReference type="EMBL" id="CAA9562743.1"/>
    </source>
</evidence>
<evidence type="ECO:0000256" key="2">
    <source>
        <dbReference type="ARBA" id="ARBA00006706"/>
    </source>
</evidence>
<gene>
    <name evidence="7" type="ORF">AVDCRST_MAG70-1793</name>
</gene>
<comment type="similarity">
    <text evidence="2 6">Belongs to the FPP/GGPP synthase family.</text>
</comment>
<dbReference type="EC" id="2.5.1.1" evidence="7"/>
<dbReference type="InterPro" id="IPR033749">
    <property type="entry name" value="Polyprenyl_synt_CS"/>
</dbReference>
<evidence type="ECO:0000256" key="6">
    <source>
        <dbReference type="RuleBase" id="RU004466"/>
    </source>
</evidence>
<dbReference type="GO" id="GO:0004337">
    <property type="term" value="F:(2E,6E)-farnesyl diphosphate synthase activity"/>
    <property type="evidence" value="ECO:0007669"/>
    <property type="project" value="UniProtKB-EC"/>
</dbReference>
<keyword evidence="4" id="KW-0479">Metal-binding</keyword>
<dbReference type="Pfam" id="PF00348">
    <property type="entry name" value="polyprenyl_synt"/>
    <property type="match status" value="1"/>
</dbReference>
<reference evidence="7" key="1">
    <citation type="submission" date="2020-02" db="EMBL/GenBank/DDBJ databases">
        <authorList>
            <person name="Meier V. D."/>
        </authorList>
    </citation>
    <scope>NUCLEOTIDE SEQUENCE</scope>
    <source>
        <strain evidence="7">AVDCRST_MAG70</strain>
    </source>
</reference>
<evidence type="ECO:0000256" key="3">
    <source>
        <dbReference type="ARBA" id="ARBA00022679"/>
    </source>
</evidence>
<organism evidence="7">
    <name type="scientific">uncultured Thermomicrobiales bacterium</name>
    <dbReference type="NCBI Taxonomy" id="1645740"/>
    <lineage>
        <taxon>Bacteria</taxon>
        <taxon>Pseudomonadati</taxon>
        <taxon>Thermomicrobiota</taxon>
        <taxon>Thermomicrobia</taxon>
        <taxon>Thermomicrobiales</taxon>
        <taxon>environmental samples</taxon>
    </lineage>
</organism>
<dbReference type="EC" id="2.5.1.90" evidence="7"/>
<dbReference type="InterPro" id="IPR000092">
    <property type="entry name" value="Polyprenyl_synt"/>
</dbReference>
<dbReference type="Gene3D" id="1.10.600.10">
    <property type="entry name" value="Farnesyl Diphosphate Synthase"/>
    <property type="match status" value="1"/>
</dbReference>
<dbReference type="GO" id="GO:0004311">
    <property type="term" value="F:geranylgeranyl diphosphate synthase activity"/>
    <property type="evidence" value="ECO:0007669"/>
    <property type="project" value="UniProtKB-EC"/>
</dbReference>
<comment type="cofactor">
    <cofactor evidence="1">
        <name>Mg(2+)</name>
        <dbReference type="ChEBI" id="CHEBI:18420"/>
    </cofactor>
</comment>
<dbReference type="SUPFAM" id="SSF48576">
    <property type="entry name" value="Terpenoid synthases"/>
    <property type="match status" value="1"/>
</dbReference>
<dbReference type="SFLD" id="SFLDS00005">
    <property type="entry name" value="Isoprenoid_Synthase_Type_I"/>
    <property type="match status" value="1"/>
</dbReference>
<dbReference type="CDD" id="cd00685">
    <property type="entry name" value="Trans_IPPS_HT"/>
    <property type="match status" value="1"/>
</dbReference>
<keyword evidence="3 6" id="KW-0808">Transferase</keyword>
<dbReference type="PANTHER" id="PTHR12001">
    <property type="entry name" value="GERANYLGERANYL PYROPHOSPHATE SYNTHASE"/>
    <property type="match status" value="1"/>
</dbReference>
<accession>A0A6J4V240</accession>
<name>A0A6J4V240_9BACT</name>
<dbReference type="EC" id="2.5.1.10" evidence="7"/>